<keyword evidence="1" id="KW-0472">Membrane</keyword>
<comment type="caution">
    <text evidence="3">The sequence shown here is derived from an EMBL/GenBank/DDBJ whole genome shotgun (WGS) entry which is preliminary data.</text>
</comment>
<dbReference type="OrthoDB" id="9809813at2"/>
<dbReference type="GO" id="GO:0000270">
    <property type="term" value="P:peptidoglycan metabolic process"/>
    <property type="evidence" value="ECO:0007669"/>
    <property type="project" value="TreeGrafter"/>
</dbReference>
<gene>
    <name evidence="3" type="ORF">EV698_1929</name>
</gene>
<accession>A0A4Q8D2R0</accession>
<organism evidence="3 4">
    <name type="scientific">Spiribacter vilamensis</name>
    <dbReference type="NCBI Taxonomy" id="531306"/>
    <lineage>
        <taxon>Bacteria</taxon>
        <taxon>Pseudomonadati</taxon>
        <taxon>Pseudomonadota</taxon>
        <taxon>Gammaproteobacteria</taxon>
        <taxon>Chromatiales</taxon>
        <taxon>Ectothiorhodospiraceae</taxon>
        <taxon>Spiribacter</taxon>
    </lineage>
</organism>
<dbReference type="PANTHER" id="PTHR30336">
    <property type="entry name" value="INNER MEMBRANE PROTEIN, PROBABLE PERMEASE"/>
    <property type="match status" value="1"/>
</dbReference>
<dbReference type="RefSeq" id="WP_130503848.1">
    <property type="nucleotide sequence ID" value="NZ_SHLI01000001.1"/>
</dbReference>
<dbReference type="CDD" id="cd06259">
    <property type="entry name" value="YdcF-like"/>
    <property type="match status" value="1"/>
</dbReference>
<dbReference type="Gene3D" id="3.40.50.620">
    <property type="entry name" value="HUPs"/>
    <property type="match status" value="1"/>
</dbReference>
<name>A0A4Q8D2R0_9GAMM</name>
<protein>
    <submittedName>
        <fullName evidence="3">Uncharacterized SAM-binding protein YcdF (DUF218 family)</fullName>
    </submittedName>
</protein>
<evidence type="ECO:0000313" key="3">
    <source>
        <dbReference type="EMBL" id="RZU99634.1"/>
    </source>
</evidence>
<dbReference type="InterPro" id="IPR051599">
    <property type="entry name" value="Cell_Envelope_Assoc"/>
</dbReference>
<feature type="domain" description="DUF218" evidence="2">
    <location>
        <begin position="81"/>
        <end position="248"/>
    </location>
</feature>
<evidence type="ECO:0000259" key="2">
    <source>
        <dbReference type="Pfam" id="PF02698"/>
    </source>
</evidence>
<dbReference type="GO" id="GO:0005886">
    <property type="term" value="C:plasma membrane"/>
    <property type="evidence" value="ECO:0007669"/>
    <property type="project" value="TreeGrafter"/>
</dbReference>
<feature type="transmembrane region" description="Helical" evidence="1">
    <location>
        <begin position="12"/>
        <end position="31"/>
    </location>
</feature>
<evidence type="ECO:0000313" key="4">
    <source>
        <dbReference type="Proteomes" id="UP000292298"/>
    </source>
</evidence>
<dbReference type="Proteomes" id="UP000292298">
    <property type="component" value="Unassembled WGS sequence"/>
</dbReference>
<keyword evidence="1" id="KW-0812">Transmembrane</keyword>
<proteinExistence type="predicted"/>
<dbReference type="InterPro" id="IPR003848">
    <property type="entry name" value="DUF218"/>
</dbReference>
<sequence>MFFLTKLAGALLKPLSLIIAALLLGLLLTAVTRCRRSGLTVIALATLGLGAISLWPVANTLIAPLERQYPPVATLDQEPGAIVVLGGGAVDDPALPLTAQVSATSLQRLIEGIRLWREHPEALLVTSGALSRGRSQAAIAADLAIDLGVPADRIRRLSEARNTEEEAAAYARDVAAAGERPGLDAPVVVSSASHLPRAIRYFRGEGLDPLPAPTAHRAHPRYFDLPTDLAPSADDLRTTEAAWHEYLGRLWAWMRGR</sequence>
<keyword evidence="1" id="KW-1133">Transmembrane helix</keyword>
<dbReference type="GO" id="GO:0043164">
    <property type="term" value="P:Gram-negative-bacterium-type cell wall biogenesis"/>
    <property type="evidence" value="ECO:0007669"/>
    <property type="project" value="TreeGrafter"/>
</dbReference>
<dbReference type="PANTHER" id="PTHR30336:SF4">
    <property type="entry name" value="ENVELOPE BIOGENESIS FACTOR ELYC"/>
    <property type="match status" value="1"/>
</dbReference>
<feature type="transmembrane region" description="Helical" evidence="1">
    <location>
        <begin position="38"/>
        <end position="58"/>
    </location>
</feature>
<dbReference type="InterPro" id="IPR014729">
    <property type="entry name" value="Rossmann-like_a/b/a_fold"/>
</dbReference>
<reference evidence="3 4" key="1">
    <citation type="submission" date="2019-02" db="EMBL/GenBank/DDBJ databases">
        <title>Genomic Encyclopedia of Type Strains, Phase IV (KMG-IV): sequencing the most valuable type-strain genomes for metagenomic binning, comparative biology and taxonomic classification.</title>
        <authorList>
            <person name="Goeker M."/>
        </authorList>
    </citation>
    <scope>NUCLEOTIDE SEQUENCE [LARGE SCALE GENOMIC DNA]</scope>
    <source>
        <strain evidence="3 4">DSM 21056</strain>
    </source>
</reference>
<dbReference type="Pfam" id="PF02698">
    <property type="entry name" value="DUF218"/>
    <property type="match status" value="1"/>
</dbReference>
<keyword evidence="4" id="KW-1185">Reference proteome</keyword>
<dbReference type="EMBL" id="SHLI01000001">
    <property type="protein sequence ID" value="RZU99634.1"/>
    <property type="molecule type" value="Genomic_DNA"/>
</dbReference>
<dbReference type="AlphaFoldDB" id="A0A4Q8D2R0"/>
<evidence type="ECO:0000256" key="1">
    <source>
        <dbReference type="SAM" id="Phobius"/>
    </source>
</evidence>